<reference evidence="1 2" key="1">
    <citation type="submission" date="2018-06" db="EMBL/GenBank/DDBJ databases">
        <title>Thermoflavimicrobium daqus sp. nov., a thermophilic microbe isolated from Moutai-flavour Daqu.</title>
        <authorList>
            <person name="Wang X."/>
            <person name="Zhou H."/>
        </authorList>
    </citation>
    <scope>NUCLEOTIDE SEQUENCE [LARGE SCALE GENOMIC DNA]</scope>
    <source>
        <strain evidence="1 2">FBKL4.011</strain>
    </source>
</reference>
<dbReference type="EMBL" id="QJKK01000003">
    <property type="protein sequence ID" value="RAL25706.1"/>
    <property type="molecule type" value="Genomic_DNA"/>
</dbReference>
<name>A0A364K5Y1_9BACL</name>
<proteinExistence type="predicted"/>
<protein>
    <submittedName>
        <fullName evidence="1">Uncharacterized protein</fullName>
    </submittedName>
</protein>
<comment type="caution">
    <text evidence="1">The sequence shown here is derived from an EMBL/GenBank/DDBJ whole genome shotgun (WGS) entry which is preliminary data.</text>
</comment>
<keyword evidence="2" id="KW-1185">Reference proteome</keyword>
<dbReference type="AlphaFoldDB" id="A0A364K5Y1"/>
<dbReference type="Proteomes" id="UP000251213">
    <property type="component" value="Unassembled WGS sequence"/>
</dbReference>
<organism evidence="1 2">
    <name type="scientific">Thermoflavimicrobium daqui</name>
    <dbReference type="NCBI Taxonomy" id="2137476"/>
    <lineage>
        <taxon>Bacteria</taxon>
        <taxon>Bacillati</taxon>
        <taxon>Bacillota</taxon>
        <taxon>Bacilli</taxon>
        <taxon>Bacillales</taxon>
        <taxon>Thermoactinomycetaceae</taxon>
        <taxon>Thermoflavimicrobium</taxon>
    </lineage>
</organism>
<reference evidence="1 2" key="2">
    <citation type="submission" date="2018-06" db="EMBL/GenBank/DDBJ databases">
        <authorList>
            <person name="Zhirakovskaya E."/>
        </authorList>
    </citation>
    <scope>NUCLEOTIDE SEQUENCE [LARGE SCALE GENOMIC DNA]</scope>
    <source>
        <strain evidence="1 2">FBKL4.011</strain>
    </source>
</reference>
<gene>
    <name evidence="1" type="ORF">DL897_06420</name>
</gene>
<dbReference type="OrthoDB" id="2990732at2"/>
<evidence type="ECO:0000313" key="1">
    <source>
        <dbReference type="EMBL" id="RAL25706.1"/>
    </source>
</evidence>
<sequence>MDLRPEEAFLLGYKPTCSCQKGNPRLKPYFDRLIEGGYPKCLLNDLGTYMFFRTEEEKENFIHDMKDIKPLSVEYVYKLGTVLGIPLKSVEFFARNWEEDKEERIGVNCSGIVFATHVDILIEEVEYLWNKYRNTRAEEYPTIVEIGNNEYRYVINYGDVSKLYSVAQDVSKIMSGKVTA</sequence>
<accession>A0A364K5Y1</accession>
<evidence type="ECO:0000313" key="2">
    <source>
        <dbReference type="Proteomes" id="UP000251213"/>
    </source>
</evidence>
<dbReference type="RefSeq" id="WP_113658320.1">
    <property type="nucleotide sequence ID" value="NZ_KZ845665.1"/>
</dbReference>